<dbReference type="PROSITE" id="PS00092">
    <property type="entry name" value="N6_MTASE"/>
    <property type="match status" value="1"/>
</dbReference>
<dbReference type="InterPro" id="IPR007848">
    <property type="entry name" value="Small_mtfrase_dom"/>
</dbReference>
<dbReference type="InterPro" id="IPR029063">
    <property type="entry name" value="SAM-dependent_MTases_sf"/>
</dbReference>
<dbReference type="Pfam" id="PF05175">
    <property type="entry name" value="MTS"/>
    <property type="match status" value="1"/>
</dbReference>
<evidence type="ECO:0000256" key="5">
    <source>
        <dbReference type="HAMAP-Rule" id="MF_02126"/>
    </source>
</evidence>
<keyword evidence="2 5" id="KW-0808">Transferase</keyword>
<comment type="catalytic activity">
    <reaction evidence="4 5">
        <text>L-glutaminyl-[peptide chain release factor] + S-adenosyl-L-methionine = N(5)-methyl-L-glutaminyl-[peptide chain release factor] + S-adenosyl-L-homocysteine + H(+)</text>
        <dbReference type="Rhea" id="RHEA:42896"/>
        <dbReference type="Rhea" id="RHEA-COMP:10271"/>
        <dbReference type="Rhea" id="RHEA-COMP:10272"/>
        <dbReference type="ChEBI" id="CHEBI:15378"/>
        <dbReference type="ChEBI" id="CHEBI:30011"/>
        <dbReference type="ChEBI" id="CHEBI:57856"/>
        <dbReference type="ChEBI" id="CHEBI:59789"/>
        <dbReference type="ChEBI" id="CHEBI:61891"/>
        <dbReference type="EC" id="2.1.1.297"/>
    </reaction>
</comment>
<comment type="function">
    <text evidence="5">Methylates the class 1 translation termination release factors RF1/PrfA and RF2/PrfB on the glutamine residue of the universally conserved GGQ motif.</text>
</comment>
<reference evidence="8" key="1">
    <citation type="submission" date="2022-09" db="EMBL/GenBank/DDBJ databases">
        <title>Shewanella sp. KJ10-1 sp.nov, isolated from marine algae.</title>
        <authorList>
            <person name="Butt M."/>
            <person name="Lee J.K."/>
            <person name="Kim J.M."/>
            <person name="Choi D.G."/>
        </authorList>
    </citation>
    <scope>NUCLEOTIDE SEQUENCE</scope>
    <source>
        <strain evidence="8">KJ10-1</strain>
    </source>
</reference>
<dbReference type="GO" id="GO:0102559">
    <property type="term" value="F:peptide chain release factor N(5)-glutamine methyltransferase activity"/>
    <property type="evidence" value="ECO:0007669"/>
    <property type="project" value="UniProtKB-EC"/>
</dbReference>
<dbReference type="PANTHER" id="PTHR18895">
    <property type="entry name" value="HEMK METHYLTRANSFERASE"/>
    <property type="match status" value="1"/>
</dbReference>
<dbReference type="SUPFAM" id="SSF53335">
    <property type="entry name" value="S-adenosyl-L-methionine-dependent methyltransferases"/>
    <property type="match status" value="1"/>
</dbReference>
<organism evidence="8 9">
    <name type="scientific">Shewanella phaeophyticola</name>
    <dbReference type="NCBI Taxonomy" id="2978345"/>
    <lineage>
        <taxon>Bacteria</taxon>
        <taxon>Pseudomonadati</taxon>
        <taxon>Pseudomonadota</taxon>
        <taxon>Gammaproteobacteria</taxon>
        <taxon>Alteromonadales</taxon>
        <taxon>Shewanellaceae</taxon>
        <taxon>Shewanella</taxon>
    </lineage>
</organism>
<gene>
    <name evidence="5 8" type="primary">prmC</name>
    <name evidence="8" type="ORF">N4T56_02030</name>
</gene>
<feature type="binding site" evidence="5">
    <location>
        <position position="190"/>
    </location>
    <ligand>
        <name>S-adenosyl-L-methionine</name>
        <dbReference type="ChEBI" id="CHEBI:59789"/>
    </ligand>
</feature>
<proteinExistence type="inferred from homology"/>
<dbReference type="Gene3D" id="3.40.50.150">
    <property type="entry name" value="Vaccinia Virus protein VP39"/>
    <property type="match status" value="1"/>
</dbReference>
<keyword evidence="9" id="KW-1185">Reference proteome</keyword>
<feature type="binding site" evidence="5">
    <location>
        <begin position="190"/>
        <end position="193"/>
    </location>
    <ligand>
        <name>substrate</name>
    </ligand>
</feature>
<evidence type="ECO:0000256" key="1">
    <source>
        <dbReference type="ARBA" id="ARBA00022603"/>
    </source>
</evidence>
<dbReference type="NCBIfam" id="TIGR03534">
    <property type="entry name" value="RF_mod_PrmC"/>
    <property type="match status" value="1"/>
</dbReference>
<evidence type="ECO:0000256" key="2">
    <source>
        <dbReference type="ARBA" id="ARBA00022679"/>
    </source>
</evidence>
<evidence type="ECO:0000256" key="4">
    <source>
        <dbReference type="ARBA" id="ARBA00048391"/>
    </source>
</evidence>
<dbReference type="NCBIfam" id="TIGR00536">
    <property type="entry name" value="hemK_fam"/>
    <property type="match status" value="1"/>
</dbReference>
<evidence type="ECO:0000313" key="8">
    <source>
        <dbReference type="EMBL" id="MCT8985522.1"/>
    </source>
</evidence>
<keyword evidence="3 5" id="KW-0949">S-adenosyl-L-methionine</keyword>
<dbReference type="InterPro" id="IPR002052">
    <property type="entry name" value="DNA_methylase_N6_adenine_CS"/>
</dbReference>
<evidence type="ECO:0000313" key="9">
    <source>
        <dbReference type="Proteomes" id="UP001431192"/>
    </source>
</evidence>
<evidence type="ECO:0000259" key="7">
    <source>
        <dbReference type="Pfam" id="PF17827"/>
    </source>
</evidence>
<comment type="similarity">
    <text evidence="5">Belongs to the protein N5-glutamine methyltransferase family. PrmC subfamily.</text>
</comment>
<evidence type="ECO:0000259" key="6">
    <source>
        <dbReference type="Pfam" id="PF05175"/>
    </source>
</evidence>
<feature type="binding site" evidence="5">
    <location>
        <begin position="124"/>
        <end position="128"/>
    </location>
    <ligand>
        <name>S-adenosyl-L-methionine</name>
        <dbReference type="ChEBI" id="CHEBI:59789"/>
    </ligand>
</feature>
<dbReference type="RefSeq" id="WP_261732050.1">
    <property type="nucleotide sequence ID" value="NZ_JAODOQ010000001.1"/>
</dbReference>
<feature type="binding site" evidence="5">
    <location>
        <position position="147"/>
    </location>
    <ligand>
        <name>S-adenosyl-L-methionine</name>
        <dbReference type="ChEBI" id="CHEBI:59789"/>
    </ligand>
</feature>
<protein>
    <recommendedName>
        <fullName evidence="5">Release factor glutamine methyltransferase</fullName>
        <shortName evidence="5">RF MTase</shortName>
        <ecNumber evidence="5">2.1.1.297</ecNumber>
    </recommendedName>
    <alternativeName>
        <fullName evidence="5">N5-glutamine methyltransferase PrmC</fullName>
    </alternativeName>
    <alternativeName>
        <fullName evidence="5">Protein-(glutamine-N5) MTase PrmC</fullName>
    </alternativeName>
    <alternativeName>
        <fullName evidence="5">Protein-glutamine N-methyltransferase PrmC</fullName>
    </alternativeName>
</protein>
<dbReference type="GO" id="GO:0032259">
    <property type="term" value="P:methylation"/>
    <property type="evidence" value="ECO:0007669"/>
    <property type="project" value="UniProtKB-KW"/>
</dbReference>
<dbReference type="CDD" id="cd02440">
    <property type="entry name" value="AdoMet_MTases"/>
    <property type="match status" value="1"/>
</dbReference>
<evidence type="ECO:0000256" key="3">
    <source>
        <dbReference type="ARBA" id="ARBA00022691"/>
    </source>
</evidence>
<keyword evidence="1 5" id="KW-0489">Methyltransferase</keyword>
<dbReference type="InterPro" id="IPR019874">
    <property type="entry name" value="RF_methyltr_PrmC"/>
</dbReference>
<name>A0ABT2NZ63_9GAMM</name>
<dbReference type="InterPro" id="IPR050320">
    <property type="entry name" value="N5-glutamine_MTase"/>
</dbReference>
<dbReference type="Gene3D" id="1.10.8.10">
    <property type="entry name" value="DNA helicase RuvA subunit, C-terminal domain"/>
    <property type="match status" value="1"/>
</dbReference>
<dbReference type="InterPro" id="IPR004556">
    <property type="entry name" value="HemK-like"/>
</dbReference>
<dbReference type="Proteomes" id="UP001431192">
    <property type="component" value="Unassembled WGS sequence"/>
</dbReference>
<comment type="caution">
    <text evidence="8">The sequence shown here is derived from an EMBL/GenBank/DDBJ whole genome shotgun (WGS) entry which is preliminary data.</text>
</comment>
<dbReference type="InterPro" id="IPR040758">
    <property type="entry name" value="PrmC_N"/>
</dbReference>
<feature type="domain" description="Methyltransferase small" evidence="6">
    <location>
        <begin position="102"/>
        <end position="202"/>
    </location>
</feature>
<feature type="domain" description="Release factor glutamine methyltransferase N-terminal" evidence="7">
    <location>
        <begin position="11"/>
        <end position="80"/>
    </location>
</feature>
<dbReference type="Pfam" id="PF17827">
    <property type="entry name" value="PrmC_N"/>
    <property type="match status" value="1"/>
</dbReference>
<accession>A0ABT2NZ63</accession>
<dbReference type="PANTHER" id="PTHR18895:SF74">
    <property type="entry name" value="MTRF1L RELEASE FACTOR GLUTAMINE METHYLTRANSFERASE"/>
    <property type="match status" value="1"/>
</dbReference>
<sequence>MPHSSYSTIAEALQWAYSQLAATSESAHVDAEALLLHCLNKNRSFLYTWPERQLTSEQFKTFSQMVDKRQAGAPVAHIIGEREFWSLPFIVNDSTLIPRPDTEILVETALNLTVRHNAKVLDLGTGTGAIALSLASERPKWRITAIDNVPGAVELAKANRNNLNLPDVEIIQSDWFSAVEHRDFDLIVSNPPYIDETDEHLSMGDVRFEPQSALTAADEGYADLFHIAAEARSHLLTGGYLLLEHGYEQAIRVREKLIELGYQNVATVRDFGSNDRCTLESMGWLIIQQVNP</sequence>
<dbReference type="HAMAP" id="MF_02126">
    <property type="entry name" value="RF_methyltr_PrmC"/>
    <property type="match status" value="1"/>
</dbReference>
<feature type="binding site" evidence="5">
    <location>
        <position position="175"/>
    </location>
    <ligand>
        <name>S-adenosyl-L-methionine</name>
        <dbReference type="ChEBI" id="CHEBI:59789"/>
    </ligand>
</feature>
<dbReference type="EMBL" id="JAODOQ010000001">
    <property type="protein sequence ID" value="MCT8985522.1"/>
    <property type="molecule type" value="Genomic_DNA"/>
</dbReference>
<dbReference type="EC" id="2.1.1.297" evidence="5"/>